<evidence type="ECO:0000256" key="7">
    <source>
        <dbReference type="SAM" id="MobiDB-lite"/>
    </source>
</evidence>
<dbReference type="STRING" id="1578165.BKG68_08210"/>
<comment type="caution">
    <text evidence="9">The sequence shown here is derived from an EMBL/GenBank/DDBJ whole genome shotgun (WGS) entry which is preliminary data.</text>
</comment>
<evidence type="ECO:0000256" key="5">
    <source>
        <dbReference type="ARBA" id="ARBA00022793"/>
    </source>
</evidence>
<dbReference type="Pfam" id="PF09349">
    <property type="entry name" value="OHCU_decarbox"/>
    <property type="match status" value="1"/>
</dbReference>
<dbReference type="Gene3D" id="1.10.3330.10">
    <property type="entry name" value="Oxo-4-hydroxy-4-carboxy-5-ureidoimidazoline decarboxylase"/>
    <property type="match status" value="1"/>
</dbReference>
<evidence type="ECO:0000256" key="2">
    <source>
        <dbReference type="ARBA" id="ARBA00004754"/>
    </source>
</evidence>
<proteinExistence type="predicted"/>
<evidence type="ECO:0000313" key="9">
    <source>
        <dbReference type="EMBL" id="ORB50604.1"/>
    </source>
</evidence>
<comment type="pathway">
    <text evidence="2">Purine metabolism; urate degradation; (S)-allantoin from urate: step 3/3.</text>
</comment>
<keyword evidence="4" id="KW-0659">Purine metabolism</keyword>
<evidence type="ECO:0000256" key="6">
    <source>
        <dbReference type="ARBA" id="ARBA00023239"/>
    </source>
</evidence>
<accession>A0A1X0IQ94</accession>
<dbReference type="AlphaFoldDB" id="A0A1X0IQ94"/>
<feature type="compositionally biased region" description="Basic and acidic residues" evidence="7">
    <location>
        <begin position="69"/>
        <end position="80"/>
    </location>
</feature>
<reference evidence="9 10" key="1">
    <citation type="submission" date="2016-12" db="EMBL/GenBank/DDBJ databases">
        <title>The new phylogeny of genus Mycobacterium.</title>
        <authorList>
            <person name="Tortoli E."/>
            <person name="Trovato A."/>
            <person name="Cirillo D.M."/>
        </authorList>
    </citation>
    <scope>NUCLEOTIDE SEQUENCE [LARGE SCALE GENOMIC DNA]</scope>
    <source>
        <strain evidence="9 10">CCUG 66554</strain>
    </source>
</reference>
<keyword evidence="6" id="KW-0456">Lyase</keyword>
<comment type="catalytic activity">
    <reaction evidence="1">
        <text>5-hydroxy-2-oxo-4-ureido-2,5-dihydro-1H-imidazole-5-carboxylate + H(+) = (S)-allantoin + CO2</text>
        <dbReference type="Rhea" id="RHEA:26301"/>
        <dbReference type="ChEBI" id="CHEBI:15378"/>
        <dbReference type="ChEBI" id="CHEBI:15678"/>
        <dbReference type="ChEBI" id="CHEBI:16526"/>
        <dbReference type="ChEBI" id="CHEBI:58639"/>
        <dbReference type="EC" id="4.1.1.97"/>
    </reaction>
</comment>
<sequence length="180" mass="20568">MRRVDWRGIESFNELSDNQAIHWLYECCASRIWAVRVAAGRPFRDEQALYNRADLILAELTETDLDEALDGHPRIGERSDSAASQREQSGVAGADAAVLARLREANAEYEKRFGYVYLVFANGRPAEELLTILEERLKNDPQNERRVMRMELGKINHSRLVRMLGPAGRHADDIETEDEL</sequence>
<evidence type="ECO:0000313" key="10">
    <source>
        <dbReference type="Proteomes" id="UP000192434"/>
    </source>
</evidence>
<dbReference type="InterPro" id="IPR017595">
    <property type="entry name" value="OHCU_decarboxylase-2"/>
</dbReference>
<dbReference type="NCBIfam" id="NF010372">
    <property type="entry name" value="PRK13798.1"/>
    <property type="match status" value="1"/>
</dbReference>
<dbReference type="EC" id="4.1.1.97" evidence="3"/>
<evidence type="ECO:0000256" key="3">
    <source>
        <dbReference type="ARBA" id="ARBA00012257"/>
    </source>
</evidence>
<dbReference type="InterPro" id="IPR018020">
    <property type="entry name" value="OHCU_decarboxylase"/>
</dbReference>
<dbReference type="NCBIfam" id="TIGR03180">
    <property type="entry name" value="UraD_2"/>
    <property type="match status" value="1"/>
</dbReference>
<dbReference type="InterPro" id="IPR036778">
    <property type="entry name" value="OHCU_decarboxylase_sf"/>
</dbReference>
<organism evidence="9 10">
    <name type="scientific">Mycobacteroides saopaulense</name>
    <dbReference type="NCBI Taxonomy" id="1578165"/>
    <lineage>
        <taxon>Bacteria</taxon>
        <taxon>Bacillati</taxon>
        <taxon>Actinomycetota</taxon>
        <taxon>Actinomycetes</taxon>
        <taxon>Mycobacteriales</taxon>
        <taxon>Mycobacteriaceae</taxon>
        <taxon>Mycobacteroides</taxon>
    </lineage>
</organism>
<dbReference type="GO" id="GO:0019628">
    <property type="term" value="P:urate catabolic process"/>
    <property type="evidence" value="ECO:0007669"/>
    <property type="project" value="TreeGrafter"/>
</dbReference>
<protein>
    <recommendedName>
        <fullName evidence="3">2-oxo-4-hydroxy-4-carboxy-5-ureidoimidazoline decarboxylase</fullName>
        <ecNumber evidence="3">4.1.1.97</ecNumber>
    </recommendedName>
</protein>
<dbReference type="PANTHER" id="PTHR43466">
    <property type="entry name" value="2-OXO-4-HYDROXY-4-CARBOXY-5-UREIDOIMIDAZOLINE DECARBOXYLASE-RELATED"/>
    <property type="match status" value="1"/>
</dbReference>
<dbReference type="EMBL" id="MVII01000035">
    <property type="protein sequence ID" value="ORB50604.1"/>
    <property type="molecule type" value="Genomic_DNA"/>
</dbReference>
<name>A0A1X0IQ94_9MYCO</name>
<dbReference type="GO" id="GO:0006144">
    <property type="term" value="P:purine nucleobase metabolic process"/>
    <property type="evidence" value="ECO:0007669"/>
    <property type="project" value="UniProtKB-KW"/>
</dbReference>
<dbReference type="SUPFAM" id="SSF158694">
    <property type="entry name" value="UraD-Like"/>
    <property type="match status" value="1"/>
</dbReference>
<gene>
    <name evidence="9" type="ORF">BST43_21970</name>
</gene>
<dbReference type="GO" id="GO:0051997">
    <property type="term" value="F:2-oxo-4-hydroxy-4-carboxy-5-ureidoimidazoline decarboxylase activity"/>
    <property type="evidence" value="ECO:0007669"/>
    <property type="project" value="UniProtKB-EC"/>
</dbReference>
<evidence type="ECO:0000256" key="1">
    <source>
        <dbReference type="ARBA" id="ARBA00001163"/>
    </source>
</evidence>
<feature type="region of interest" description="Disordered" evidence="7">
    <location>
        <begin position="68"/>
        <end position="89"/>
    </location>
</feature>
<dbReference type="Proteomes" id="UP000192434">
    <property type="component" value="Unassembled WGS sequence"/>
</dbReference>
<dbReference type="OrthoDB" id="5243781at2"/>
<feature type="domain" description="Oxo-4-hydroxy-4-carboxy-5-ureidoimidazoline decarboxylase" evidence="8">
    <location>
        <begin position="13"/>
        <end position="160"/>
    </location>
</feature>
<keyword evidence="5" id="KW-0210">Decarboxylase</keyword>
<evidence type="ECO:0000259" key="8">
    <source>
        <dbReference type="Pfam" id="PF09349"/>
    </source>
</evidence>
<dbReference type="PANTHER" id="PTHR43466:SF1">
    <property type="entry name" value="2-OXO-4-HYDROXY-4-CARBOXY-5-UREIDOIMIDAZOLINE DECARBOXYLASE-RELATED"/>
    <property type="match status" value="1"/>
</dbReference>
<dbReference type="RefSeq" id="WP_083018982.1">
    <property type="nucleotide sequence ID" value="NZ_MVII01000035.1"/>
</dbReference>
<evidence type="ECO:0000256" key="4">
    <source>
        <dbReference type="ARBA" id="ARBA00022631"/>
    </source>
</evidence>